<dbReference type="EMBL" id="KI392560">
    <property type="protein sequence ID" value="ERN14078.1"/>
    <property type="molecule type" value="Genomic_DNA"/>
</dbReference>
<sequence>MPEETQMPNLIQVLEVGGIPLVEEEFEFPIVQQPAADENMAAMLAKAGDGVIELMPQPLAVLLAEVEEGGLIQEAVQREAEYEKILEDLGADFNVPIGVILEAIKNNIKKEKPACRTNLIRMKGPQRWFSG</sequence>
<dbReference type="Gramene" id="ERN14078">
    <property type="protein sequence ID" value="ERN14078"/>
    <property type="gene ID" value="AMTR_s00021p00225370"/>
</dbReference>
<accession>W1Q029</accession>
<dbReference type="AlphaFoldDB" id="W1Q029"/>
<evidence type="ECO:0000313" key="2">
    <source>
        <dbReference type="Proteomes" id="UP000017836"/>
    </source>
</evidence>
<name>W1Q029_AMBTC</name>
<keyword evidence="2" id="KW-1185">Reference proteome</keyword>
<dbReference type="Proteomes" id="UP000017836">
    <property type="component" value="Unassembled WGS sequence"/>
</dbReference>
<protein>
    <submittedName>
        <fullName evidence="1">Uncharacterized protein</fullName>
    </submittedName>
</protein>
<gene>
    <name evidence="1" type="ORF">AMTR_s00021p00225370</name>
</gene>
<evidence type="ECO:0000313" key="1">
    <source>
        <dbReference type="EMBL" id="ERN14078.1"/>
    </source>
</evidence>
<dbReference type="HOGENOM" id="CLU_1930357_0_0_1"/>
<reference evidence="2" key="1">
    <citation type="journal article" date="2013" name="Science">
        <title>The Amborella genome and the evolution of flowering plants.</title>
        <authorList>
            <consortium name="Amborella Genome Project"/>
        </authorList>
    </citation>
    <scope>NUCLEOTIDE SEQUENCE [LARGE SCALE GENOMIC DNA]</scope>
</reference>
<organism evidence="1 2">
    <name type="scientific">Amborella trichopoda</name>
    <dbReference type="NCBI Taxonomy" id="13333"/>
    <lineage>
        <taxon>Eukaryota</taxon>
        <taxon>Viridiplantae</taxon>
        <taxon>Streptophyta</taxon>
        <taxon>Embryophyta</taxon>
        <taxon>Tracheophyta</taxon>
        <taxon>Spermatophyta</taxon>
        <taxon>Magnoliopsida</taxon>
        <taxon>Amborellales</taxon>
        <taxon>Amborellaceae</taxon>
        <taxon>Amborella</taxon>
    </lineage>
</organism>
<proteinExistence type="predicted"/>